<protein>
    <submittedName>
        <fullName evidence="1">Uncharacterized protein</fullName>
    </submittedName>
</protein>
<feature type="non-terminal residue" evidence="1">
    <location>
        <position position="89"/>
    </location>
</feature>
<feature type="non-terminal residue" evidence="1">
    <location>
        <position position="1"/>
    </location>
</feature>
<dbReference type="EMBL" id="JAOTLW010000110">
    <property type="protein sequence ID" value="MDI5834412.1"/>
    <property type="molecule type" value="Genomic_DNA"/>
</dbReference>
<evidence type="ECO:0000313" key="1">
    <source>
        <dbReference type="EMBL" id="MDI5834412.1"/>
    </source>
</evidence>
<sequence length="89" mass="9609">GRVTITATAIGEESFADLNSNNILDTDAEFSLFVGSVTDCGRDNSGDCYDLTEAFVDHNEDGLYTPAYPKNGSTDTSGDRETFIDFIDP</sequence>
<keyword evidence="2" id="KW-1185">Reference proteome</keyword>
<reference evidence="1 2" key="1">
    <citation type="submission" date="2022-09" db="EMBL/GenBank/DDBJ databases">
        <title>The outer-membrane cytochrome OmcA is essential for infection of Shewanella oneidensis by a zebrafish-associated bacteriophage.</title>
        <authorList>
            <person name="Grenfell A.W."/>
            <person name="Intile P."/>
            <person name="Mcfarlane J."/>
            <person name="Leung D."/>
            <person name="Abdalla K."/>
            <person name="Wold M."/>
            <person name="Kees E."/>
            <person name="Gralnick J."/>
        </authorList>
    </citation>
    <scope>NUCLEOTIDE SEQUENCE [LARGE SCALE GENOMIC DNA]</scope>
    <source>
        <strain evidence="1 2">NF-5</strain>
    </source>
</reference>
<gene>
    <name evidence="1" type="ORF">ODY93_22925</name>
</gene>
<proteinExistence type="predicted"/>
<accession>A0ABT6UIW8</accession>
<name>A0ABT6UIW8_9GAMM</name>
<comment type="caution">
    <text evidence="1">The sequence shown here is derived from an EMBL/GenBank/DDBJ whole genome shotgun (WGS) entry which is preliminary data.</text>
</comment>
<organism evidence="1 2">
    <name type="scientific">Shewanella xiamenensis</name>
    <dbReference type="NCBI Taxonomy" id="332186"/>
    <lineage>
        <taxon>Bacteria</taxon>
        <taxon>Pseudomonadati</taxon>
        <taxon>Pseudomonadota</taxon>
        <taxon>Gammaproteobacteria</taxon>
        <taxon>Alteromonadales</taxon>
        <taxon>Shewanellaceae</taxon>
        <taxon>Shewanella</taxon>
    </lineage>
</organism>
<dbReference type="Proteomes" id="UP001159075">
    <property type="component" value="Unassembled WGS sequence"/>
</dbReference>
<evidence type="ECO:0000313" key="2">
    <source>
        <dbReference type="Proteomes" id="UP001159075"/>
    </source>
</evidence>